<dbReference type="SUPFAM" id="SSF55920">
    <property type="entry name" value="Creatinase/aminopeptidase"/>
    <property type="match status" value="1"/>
</dbReference>
<gene>
    <name evidence="2" type="ORF">CVS47_02909</name>
</gene>
<proteinExistence type="predicted"/>
<evidence type="ECO:0000313" key="3">
    <source>
        <dbReference type="Proteomes" id="UP000276888"/>
    </source>
</evidence>
<dbReference type="Proteomes" id="UP000276888">
    <property type="component" value="Chromosome"/>
</dbReference>
<dbReference type="EMBL" id="CP031423">
    <property type="protein sequence ID" value="AZS38256.1"/>
    <property type="molecule type" value="Genomic_DNA"/>
</dbReference>
<organism evidence="2 3">
    <name type="scientific">Microbacterium lemovicicum</name>
    <dbReference type="NCBI Taxonomy" id="1072463"/>
    <lineage>
        <taxon>Bacteria</taxon>
        <taxon>Bacillati</taxon>
        <taxon>Actinomycetota</taxon>
        <taxon>Actinomycetes</taxon>
        <taxon>Micrococcales</taxon>
        <taxon>Microbacteriaceae</taxon>
        <taxon>Microbacterium</taxon>
    </lineage>
</organism>
<dbReference type="RefSeq" id="WP_241240176.1">
    <property type="nucleotide sequence ID" value="NZ_CP031423.1"/>
</dbReference>
<reference evidence="2 3" key="1">
    <citation type="submission" date="2018-08" db="EMBL/GenBank/DDBJ databases">
        <title>Microbacterium lemovicicum sp. nov., a bacterium isolated from a natural uranium-rich soil.</title>
        <authorList>
            <person name="ORTET P."/>
        </authorList>
    </citation>
    <scope>NUCLEOTIDE SEQUENCE [LARGE SCALE GENOMIC DNA]</scope>
    <source>
        <strain evidence="2 3">Viu22</strain>
    </source>
</reference>
<feature type="domain" description="Peptidase M24" evidence="1">
    <location>
        <begin position="145"/>
        <end position="329"/>
    </location>
</feature>
<evidence type="ECO:0000313" key="2">
    <source>
        <dbReference type="EMBL" id="AZS38256.1"/>
    </source>
</evidence>
<dbReference type="KEGG" id="mlv:CVS47_02909"/>
<dbReference type="InterPro" id="IPR036005">
    <property type="entry name" value="Creatinase/aminopeptidase-like"/>
</dbReference>
<accession>A0A3Q9J0T6</accession>
<evidence type="ECO:0000259" key="1">
    <source>
        <dbReference type="Pfam" id="PF00557"/>
    </source>
</evidence>
<name>A0A3Q9J0T6_9MICO</name>
<dbReference type="PANTHER" id="PTHR46112">
    <property type="entry name" value="AMINOPEPTIDASE"/>
    <property type="match status" value="1"/>
</dbReference>
<dbReference type="AlphaFoldDB" id="A0A3Q9J0T6"/>
<protein>
    <recommendedName>
        <fullName evidence="1">Peptidase M24 domain-containing protein</fullName>
    </recommendedName>
</protein>
<sequence length="359" mass="38041">MNPVEQRDERVTMTAHDRAVKRARVLDVLAAAGAEAVWLTSPAALSWYLDGSRVHTSLLGPPVAAVRVDAAGDLVRVHSNEADRLIAEELPPGIPVESVAWHAPLVDDGHGPAWDEAALAAPLRAARAALLPGELGRYAALCRDTASALTTELARTTPDETERDLAGRLSAALVSLGADPAVVMVAGASRLHHRHPLPTTAPVGSRVMAVVCARRDGMISNATRWVRFRPPSGADAARDAALRAVEADVFRATRPGVALSEVLSEIVAAYPRHGFAPDEWTRHHQGGAAGYAGRDPRASPDATDVVQDGQAFAWNPTAPSGKTEDTVLVGGDRVTVLTRDGVWPETSVDGRPRPLELQL</sequence>
<dbReference type="InterPro" id="IPR000994">
    <property type="entry name" value="Pept_M24"/>
</dbReference>
<keyword evidence="3" id="KW-1185">Reference proteome</keyword>
<dbReference type="PANTHER" id="PTHR46112:SF2">
    <property type="entry name" value="XAA-PRO AMINOPEPTIDASE P-RELATED"/>
    <property type="match status" value="1"/>
</dbReference>
<dbReference type="InterPro" id="IPR050659">
    <property type="entry name" value="Peptidase_M24B"/>
</dbReference>
<dbReference type="Gene3D" id="3.90.230.10">
    <property type="entry name" value="Creatinase/methionine aminopeptidase superfamily"/>
    <property type="match status" value="1"/>
</dbReference>
<dbReference type="Pfam" id="PF00557">
    <property type="entry name" value="Peptidase_M24"/>
    <property type="match status" value="1"/>
</dbReference>